<evidence type="ECO:0000313" key="4">
    <source>
        <dbReference type="EMBL" id="MBB4661558.1"/>
    </source>
</evidence>
<reference evidence="4 5" key="1">
    <citation type="submission" date="2020-08" db="EMBL/GenBank/DDBJ databases">
        <title>Genomic Encyclopedia of Archaeal and Bacterial Type Strains, Phase II (KMG-II): from individual species to whole genera.</title>
        <authorList>
            <person name="Goeker M."/>
        </authorList>
    </citation>
    <scope>NUCLEOTIDE SEQUENCE [LARGE SCALE GENOMIC DNA]</scope>
    <source>
        <strain evidence="4 5">DSM 23288</strain>
    </source>
</reference>
<feature type="transmembrane region" description="Helical" evidence="2">
    <location>
        <begin position="182"/>
        <end position="203"/>
    </location>
</feature>
<keyword evidence="5" id="KW-1185">Reference proteome</keyword>
<organism evidence="4 5">
    <name type="scientific">Conexibacter arvalis</name>
    <dbReference type="NCBI Taxonomy" id="912552"/>
    <lineage>
        <taxon>Bacteria</taxon>
        <taxon>Bacillati</taxon>
        <taxon>Actinomycetota</taxon>
        <taxon>Thermoleophilia</taxon>
        <taxon>Solirubrobacterales</taxon>
        <taxon>Conexibacteraceae</taxon>
        <taxon>Conexibacter</taxon>
    </lineage>
</organism>
<dbReference type="PROSITE" id="PS51318">
    <property type="entry name" value="TAT"/>
    <property type="match status" value="1"/>
</dbReference>
<comment type="caution">
    <text evidence="4">The sequence shown here is derived from an EMBL/GenBank/DDBJ whole genome shotgun (WGS) entry which is preliminary data.</text>
</comment>
<keyword evidence="2" id="KW-1133">Transmembrane helix</keyword>
<evidence type="ECO:0000256" key="3">
    <source>
        <dbReference type="SAM" id="SignalP"/>
    </source>
</evidence>
<dbReference type="InterPro" id="IPR006311">
    <property type="entry name" value="TAT_signal"/>
</dbReference>
<protein>
    <submittedName>
        <fullName evidence="4">Uncharacterized protein</fullName>
    </submittedName>
</protein>
<feature type="compositionally biased region" description="Low complexity" evidence="1">
    <location>
        <begin position="96"/>
        <end position="168"/>
    </location>
</feature>
<dbReference type="AlphaFoldDB" id="A0A840IBX1"/>
<keyword evidence="2" id="KW-0472">Membrane</keyword>
<evidence type="ECO:0000256" key="2">
    <source>
        <dbReference type="SAM" id="Phobius"/>
    </source>
</evidence>
<dbReference type="EMBL" id="JACHNU010000001">
    <property type="protein sequence ID" value="MBB4661558.1"/>
    <property type="molecule type" value="Genomic_DNA"/>
</dbReference>
<evidence type="ECO:0000256" key="1">
    <source>
        <dbReference type="SAM" id="MobiDB-lite"/>
    </source>
</evidence>
<keyword evidence="3" id="KW-0732">Signal</keyword>
<feature type="chain" id="PRO_5032383843" evidence="3">
    <location>
        <begin position="28"/>
        <end position="242"/>
    </location>
</feature>
<name>A0A840IBX1_9ACTN</name>
<keyword evidence="2" id="KW-0812">Transmembrane</keyword>
<dbReference type="RefSeq" id="WP_183339818.1">
    <property type="nucleotide sequence ID" value="NZ_JACHNU010000001.1"/>
</dbReference>
<evidence type="ECO:0000313" key="5">
    <source>
        <dbReference type="Proteomes" id="UP000585272"/>
    </source>
</evidence>
<feature type="signal peptide" evidence="3">
    <location>
        <begin position="1"/>
        <end position="27"/>
    </location>
</feature>
<proteinExistence type="predicted"/>
<feature type="region of interest" description="Disordered" evidence="1">
    <location>
        <begin position="88"/>
        <end position="177"/>
    </location>
</feature>
<sequence>MTSRARILRVLALAAALLLLPAATALADRATYDRVSDAYSQNAGQLDACWFSQADLEAALAGIPRAFEGVIPDLRRAIEDGIAAHRAGDCEGIEPTGGPAAAETPPATTTPTTPTDAGAVPPADAGAGAAPPPDAGAAPPADAGAVPPADAGATPPAAEAPQQVTTTPGVQPPGEKRSTTPLVIGAAALAALLLLVLLVWGWARLRGWDPTWAARARHAWGEAGFRVTSTWAEFSDWLRLGR</sequence>
<accession>A0A840IBX1</accession>
<dbReference type="Proteomes" id="UP000585272">
    <property type="component" value="Unassembled WGS sequence"/>
</dbReference>
<gene>
    <name evidence="4" type="ORF">BDZ31_001131</name>
</gene>